<evidence type="ECO:0000313" key="1">
    <source>
        <dbReference type="EMBL" id="SFG23616.1"/>
    </source>
</evidence>
<sequence length="71" mass="7949">MLNQAINAAEFIGMSEKTIDEIAYRVGDFLANKVDPGNREQKLLNELWVGAGENEKRVLASLLVRMVDNDN</sequence>
<gene>
    <name evidence="1" type="ORF">SAMN05660649_01081</name>
</gene>
<evidence type="ECO:0008006" key="3">
    <source>
        <dbReference type="Google" id="ProtNLM"/>
    </source>
</evidence>
<keyword evidence="2" id="KW-1185">Reference proteome</keyword>
<dbReference type="Pfam" id="PF11588">
    <property type="entry name" value="DUF3243"/>
    <property type="match status" value="1"/>
</dbReference>
<dbReference type="PIRSF" id="PIRSF004764">
    <property type="entry name" value="YmfJ"/>
    <property type="match status" value="1"/>
</dbReference>
<proteinExistence type="predicted"/>
<dbReference type="InterPro" id="IPR024702">
    <property type="entry name" value="Uncharacterised_YmfJ"/>
</dbReference>
<organism evidence="1 2">
    <name type="scientific">Desulfotruncus arcticus DSM 17038</name>
    <dbReference type="NCBI Taxonomy" id="1121424"/>
    <lineage>
        <taxon>Bacteria</taxon>
        <taxon>Bacillati</taxon>
        <taxon>Bacillota</taxon>
        <taxon>Clostridia</taxon>
        <taxon>Eubacteriales</taxon>
        <taxon>Desulfallaceae</taxon>
        <taxon>Desulfotruncus</taxon>
    </lineage>
</organism>
<accession>A0A1I2QCW3</accession>
<dbReference type="InterPro" id="IPR038292">
    <property type="entry name" value="YmfJ/YflH_sf"/>
</dbReference>
<dbReference type="STRING" id="341036.SAMN05660649_01081"/>
<dbReference type="Proteomes" id="UP000199337">
    <property type="component" value="Unassembled WGS sequence"/>
</dbReference>
<dbReference type="EMBL" id="FOOX01000003">
    <property type="protein sequence ID" value="SFG23616.1"/>
    <property type="molecule type" value="Genomic_DNA"/>
</dbReference>
<reference evidence="2" key="1">
    <citation type="submission" date="2016-10" db="EMBL/GenBank/DDBJ databases">
        <authorList>
            <person name="Varghese N."/>
            <person name="Submissions S."/>
        </authorList>
    </citation>
    <scope>NUCLEOTIDE SEQUENCE [LARGE SCALE GENOMIC DNA]</scope>
    <source>
        <strain evidence="2">DSM 17038</strain>
    </source>
</reference>
<dbReference type="AlphaFoldDB" id="A0A1I2QCW3"/>
<dbReference type="InterPro" id="IPR021637">
    <property type="entry name" value="DUF3243"/>
</dbReference>
<dbReference type="Gene3D" id="1.10.760.20">
    <property type="entry name" value="Protein of unknown function DUF3243"/>
    <property type="match status" value="1"/>
</dbReference>
<name>A0A1I2QCW3_9FIRM</name>
<evidence type="ECO:0000313" key="2">
    <source>
        <dbReference type="Proteomes" id="UP000199337"/>
    </source>
</evidence>
<protein>
    <recommendedName>
        <fullName evidence="3">DUF3243 domain-containing protein</fullName>
    </recommendedName>
</protein>